<dbReference type="PANTHER" id="PTHR30024:SF43">
    <property type="entry name" value="BLL4572 PROTEIN"/>
    <property type="match status" value="1"/>
</dbReference>
<dbReference type="GeneID" id="95327274"/>
<organism evidence="7 8">
    <name type="scientific">Brachybacterium alimentarium</name>
    <dbReference type="NCBI Taxonomy" id="47845"/>
    <lineage>
        <taxon>Bacteria</taxon>
        <taxon>Bacillati</taxon>
        <taxon>Actinomycetota</taxon>
        <taxon>Actinomycetes</taxon>
        <taxon>Micrococcales</taxon>
        <taxon>Dermabacteraceae</taxon>
        <taxon>Brachybacterium</taxon>
    </lineage>
</organism>
<keyword evidence="8" id="KW-1185">Reference proteome</keyword>
<keyword evidence="3" id="KW-1003">Cell membrane</keyword>
<name>A0A2A3YJW1_9MICO</name>
<sequence>MRAAPSRRALLGAGGSLLLSGAAGGAVGLGVRRSSASPVDPDRPLRIAYLPITDAAPLLVAHARGLFAEEGVEVDEPVRLRSWASMGETLLGGSVDLVHLLFPMALQMRLDLGADIRVLGANHVDGSALTLGRDVPEVGALAGRTIGIPAWYSIHNVIVQQMLRAEGLTPVVRRTASRDRGEVTLVPMAPSDMIPALDAGSIGGYTVADPFNAMAEGKGIGTIGRYLGDVWRSHPCCVTVATGGLLRRPPEQIQGVANALVRAQQACREDREAVAAELSGRYLPQPLPAITAALGRPDAGHAHVAHPDWHGETIDFTPVLRPGFTTRLVEEMRSTLLDAPLGALDRLDAEDAHGLVVDDGALRDAARRLDPSALTGLDDPEEISP</sequence>
<dbReference type="InterPro" id="IPR044527">
    <property type="entry name" value="NrtA/CpmA_ABC-bd_dom"/>
</dbReference>
<comment type="subcellular location">
    <subcellularLocation>
        <location evidence="1">Cell inner membrane</location>
    </subcellularLocation>
</comment>
<dbReference type="SUPFAM" id="SSF53850">
    <property type="entry name" value="Periplasmic binding protein-like II"/>
    <property type="match status" value="1"/>
</dbReference>
<comment type="similarity">
    <text evidence="6">Belongs to the CmpA/NrtA family.</text>
</comment>
<dbReference type="GO" id="GO:0005886">
    <property type="term" value="C:plasma membrane"/>
    <property type="evidence" value="ECO:0007669"/>
    <property type="project" value="UniProtKB-SubCell"/>
</dbReference>
<evidence type="ECO:0000313" key="8">
    <source>
        <dbReference type="Proteomes" id="UP000218598"/>
    </source>
</evidence>
<evidence type="ECO:0000256" key="5">
    <source>
        <dbReference type="ARBA" id="ARBA00023136"/>
    </source>
</evidence>
<dbReference type="CDD" id="cd13553">
    <property type="entry name" value="PBP2_NrtA_CpmA_like"/>
    <property type="match status" value="1"/>
</dbReference>
<evidence type="ECO:0000256" key="4">
    <source>
        <dbReference type="ARBA" id="ARBA00022519"/>
    </source>
</evidence>
<gene>
    <name evidence="7" type="ORF">CIK66_08975</name>
</gene>
<evidence type="ECO:0000256" key="3">
    <source>
        <dbReference type="ARBA" id="ARBA00022475"/>
    </source>
</evidence>
<dbReference type="AlphaFoldDB" id="A0A2A3YJW1"/>
<dbReference type="OrthoDB" id="9789215at2"/>
<evidence type="ECO:0000313" key="7">
    <source>
        <dbReference type="EMBL" id="PCC39385.1"/>
    </source>
</evidence>
<dbReference type="EMBL" id="NRGR01000015">
    <property type="protein sequence ID" value="PCC39385.1"/>
    <property type="molecule type" value="Genomic_DNA"/>
</dbReference>
<keyword evidence="4" id="KW-0997">Cell inner membrane</keyword>
<evidence type="ECO:0000256" key="6">
    <source>
        <dbReference type="ARBA" id="ARBA00024031"/>
    </source>
</evidence>
<evidence type="ECO:0008006" key="9">
    <source>
        <dbReference type="Google" id="ProtNLM"/>
    </source>
</evidence>
<dbReference type="InterPro" id="IPR006311">
    <property type="entry name" value="TAT_signal"/>
</dbReference>
<keyword evidence="2" id="KW-0813">Transport</keyword>
<keyword evidence="5" id="KW-0472">Membrane</keyword>
<dbReference type="Proteomes" id="UP000218598">
    <property type="component" value="Unassembled WGS sequence"/>
</dbReference>
<evidence type="ECO:0000256" key="1">
    <source>
        <dbReference type="ARBA" id="ARBA00004533"/>
    </source>
</evidence>
<dbReference type="PROSITE" id="PS51318">
    <property type="entry name" value="TAT"/>
    <property type="match status" value="1"/>
</dbReference>
<evidence type="ECO:0000256" key="2">
    <source>
        <dbReference type="ARBA" id="ARBA00022448"/>
    </source>
</evidence>
<comment type="caution">
    <text evidence="7">The sequence shown here is derived from an EMBL/GenBank/DDBJ whole genome shotgun (WGS) entry which is preliminary data.</text>
</comment>
<dbReference type="RefSeq" id="WP_096164648.1">
    <property type="nucleotide sequence ID" value="NZ_BAAAIQ010000055.1"/>
</dbReference>
<protein>
    <recommendedName>
        <fullName evidence="9">ABC transporter substrate-binding protein</fullName>
    </recommendedName>
</protein>
<proteinExistence type="inferred from homology"/>
<dbReference type="PANTHER" id="PTHR30024">
    <property type="entry name" value="ALIPHATIC SULFONATES-BINDING PROTEIN-RELATED"/>
    <property type="match status" value="1"/>
</dbReference>
<dbReference type="Pfam" id="PF13379">
    <property type="entry name" value="NMT1_2"/>
    <property type="match status" value="1"/>
</dbReference>
<reference evidence="7 8" key="1">
    <citation type="journal article" date="2017" name="Elife">
        <title>Extensive horizontal gene transfer in cheese-associated bacteria.</title>
        <authorList>
            <person name="Bonham K.S."/>
            <person name="Wolfe B.E."/>
            <person name="Dutton R.J."/>
        </authorList>
    </citation>
    <scope>NUCLEOTIDE SEQUENCE [LARGE SCALE GENOMIC DNA]</scope>
    <source>
        <strain evidence="7 8">341_9</strain>
    </source>
</reference>
<accession>A0A2A3YJW1</accession>
<dbReference type="Gene3D" id="3.40.190.10">
    <property type="entry name" value="Periplasmic binding protein-like II"/>
    <property type="match status" value="2"/>
</dbReference>